<evidence type="ECO:0000256" key="9">
    <source>
        <dbReference type="PIRSR" id="PIRSR614732-2"/>
    </source>
</evidence>
<dbReference type="NCBIfam" id="TIGR01740">
    <property type="entry name" value="pyrF"/>
    <property type="match status" value="1"/>
</dbReference>
<dbReference type="CDD" id="cd04725">
    <property type="entry name" value="OMP_decarboxylase_like"/>
    <property type="match status" value="1"/>
</dbReference>
<dbReference type="GO" id="GO:0006207">
    <property type="term" value="P:'de novo' pyrimidine nucleobase biosynthetic process"/>
    <property type="evidence" value="ECO:0007669"/>
    <property type="project" value="InterPro"/>
</dbReference>
<evidence type="ECO:0000256" key="6">
    <source>
        <dbReference type="ARBA" id="ARBA00049157"/>
    </source>
</evidence>
<evidence type="ECO:0000256" key="4">
    <source>
        <dbReference type="ARBA" id="ARBA00022975"/>
    </source>
</evidence>
<evidence type="ECO:0000313" key="13">
    <source>
        <dbReference type="EMBL" id="CUU43359.1"/>
    </source>
</evidence>
<comment type="catalytic activity">
    <reaction evidence="6 7 10">
        <text>orotidine 5'-phosphate + H(+) = UMP + CO2</text>
        <dbReference type="Rhea" id="RHEA:11596"/>
        <dbReference type="ChEBI" id="CHEBI:15378"/>
        <dbReference type="ChEBI" id="CHEBI:16526"/>
        <dbReference type="ChEBI" id="CHEBI:57538"/>
        <dbReference type="ChEBI" id="CHEBI:57865"/>
        <dbReference type="EC" id="4.1.1.23"/>
    </reaction>
</comment>
<evidence type="ECO:0000256" key="1">
    <source>
        <dbReference type="ARBA" id="ARBA00002356"/>
    </source>
</evidence>
<comment type="similarity">
    <text evidence="7">Belongs to the OMP decarboxylase family. Type 1 subfamily.</text>
</comment>
<dbReference type="GO" id="GO:0004590">
    <property type="term" value="F:orotidine-5'-phosphate decarboxylase activity"/>
    <property type="evidence" value="ECO:0007669"/>
    <property type="project" value="UniProtKB-UniRule"/>
</dbReference>
<feature type="binding site" evidence="7 9">
    <location>
        <position position="188"/>
    </location>
    <ligand>
        <name>substrate</name>
    </ligand>
</feature>
<evidence type="ECO:0000256" key="3">
    <source>
        <dbReference type="ARBA" id="ARBA00022793"/>
    </source>
</evidence>
<dbReference type="Gene3D" id="3.20.20.70">
    <property type="entry name" value="Aldolase class I"/>
    <property type="match status" value="1"/>
</dbReference>
<keyword evidence="14" id="KW-1185">Reference proteome</keyword>
<evidence type="ECO:0000313" key="12">
    <source>
        <dbReference type="EMBL" id="BAR99340.1"/>
    </source>
</evidence>
<evidence type="ECO:0000256" key="2">
    <source>
        <dbReference type="ARBA" id="ARBA00004861"/>
    </source>
</evidence>
<organism evidence="13 14">
    <name type="scientific">Blastochloris viridis</name>
    <name type="common">Rhodopseudomonas viridis</name>
    <dbReference type="NCBI Taxonomy" id="1079"/>
    <lineage>
        <taxon>Bacteria</taxon>
        <taxon>Pseudomonadati</taxon>
        <taxon>Pseudomonadota</taxon>
        <taxon>Alphaproteobacteria</taxon>
        <taxon>Hyphomicrobiales</taxon>
        <taxon>Blastochloridaceae</taxon>
        <taxon>Blastochloris</taxon>
    </lineage>
</organism>
<dbReference type="EMBL" id="LN907867">
    <property type="protein sequence ID" value="CUU43359.1"/>
    <property type="molecule type" value="Genomic_DNA"/>
</dbReference>
<dbReference type="Proteomes" id="UP000065734">
    <property type="component" value="Chromosome I"/>
</dbReference>
<feature type="binding site" evidence="7 9">
    <location>
        <position position="179"/>
    </location>
    <ligand>
        <name>substrate</name>
    </ligand>
</feature>
<feature type="active site" description="For OMPdecase activity" evidence="8">
    <location>
        <position position="63"/>
    </location>
</feature>
<dbReference type="STRING" id="1079.BVIR_2933"/>
<dbReference type="NCBIfam" id="NF001273">
    <property type="entry name" value="PRK00230.1"/>
    <property type="match status" value="1"/>
</dbReference>
<dbReference type="InterPro" id="IPR047596">
    <property type="entry name" value="OMPdecase_bac"/>
</dbReference>
<dbReference type="PANTHER" id="PTHR32119:SF2">
    <property type="entry name" value="OROTIDINE 5'-PHOSPHATE DECARBOXYLASE"/>
    <property type="match status" value="1"/>
</dbReference>
<comment type="subunit">
    <text evidence="7">Homodimer.</text>
</comment>
<sequence>MIVPARERLIVALDVPSVAEAEHLVETLAESAVFYKIGLELAIAGGIDFAGELIAAGYQVFLDLKLHDIANTVERATRKAAELGVSFLTVHAYPQTMRAAVAGRGDSELKILGVSVLTSWDQSDLAAAGVEASVAATVARRAAQAKEAGVDGLVCSAEEVAAVRAVVGRDMALVTPGIRPTGSAVGDQKRVMGPGAAIRAGADFLVVGRPIIAAPDPKRAADLIVGEIAAAAAI</sequence>
<dbReference type="SUPFAM" id="SSF51366">
    <property type="entry name" value="Ribulose-phoshate binding barrel"/>
    <property type="match status" value="1"/>
</dbReference>
<dbReference type="InterPro" id="IPR014732">
    <property type="entry name" value="OMPdecase"/>
</dbReference>
<keyword evidence="3 7" id="KW-0210">Decarboxylase</keyword>
<comment type="function">
    <text evidence="1 7">Catalyzes the decarboxylation of orotidine 5'-monophosphate (OMP) to uridine 5'-monophosphate (UMP).</text>
</comment>
<feature type="binding site" evidence="7 9">
    <location>
        <position position="209"/>
    </location>
    <ligand>
        <name>substrate</name>
    </ligand>
</feature>
<gene>
    <name evidence="7 13" type="primary">pyrF</name>
    <name evidence="12" type="ORF">BV133_1747</name>
    <name evidence="13" type="ORF">BVIRIDIS_23780</name>
</gene>
<dbReference type="PATRIC" id="fig|1079.6.peg.3082"/>
<dbReference type="PROSITE" id="PS00156">
    <property type="entry name" value="OMPDECASE"/>
    <property type="match status" value="1"/>
</dbReference>
<feature type="active site" description="Proton donor" evidence="7">
    <location>
        <position position="65"/>
    </location>
</feature>
<dbReference type="UniPathway" id="UPA00070">
    <property type="reaction ID" value="UER00120"/>
</dbReference>
<name>A0A0H5BAX1_BLAVI</name>
<dbReference type="EMBL" id="AP014854">
    <property type="protein sequence ID" value="BAR99340.1"/>
    <property type="molecule type" value="Genomic_DNA"/>
</dbReference>
<feature type="binding site" evidence="7">
    <location>
        <begin position="63"/>
        <end position="72"/>
    </location>
    <ligand>
        <name>substrate</name>
    </ligand>
</feature>
<dbReference type="EC" id="4.1.1.23" evidence="7"/>
<evidence type="ECO:0000259" key="11">
    <source>
        <dbReference type="SMART" id="SM00934"/>
    </source>
</evidence>
<evidence type="ECO:0000313" key="14">
    <source>
        <dbReference type="Proteomes" id="UP000065734"/>
    </source>
</evidence>
<feature type="binding site" evidence="7 9">
    <location>
        <position position="36"/>
    </location>
    <ligand>
        <name>substrate</name>
    </ligand>
</feature>
<dbReference type="OrthoDB" id="9806203at2"/>
<evidence type="ECO:0000256" key="10">
    <source>
        <dbReference type="RuleBase" id="RU000512"/>
    </source>
</evidence>
<reference evidence="13" key="2">
    <citation type="submission" date="2015-11" db="EMBL/GenBank/DDBJ databases">
        <authorList>
            <person name="Zhang Y."/>
            <person name="Guo Z."/>
        </authorList>
    </citation>
    <scope>NUCLEOTIDE SEQUENCE</scope>
    <source>
        <strain evidence="13">1</strain>
    </source>
</reference>
<dbReference type="SMART" id="SM00934">
    <property type="entry name" value="OMPdecase"/>
    <property type="match status" value="1"/>
</dbReference>
<dbReference type="KEGG" id="bvr:BVIR_2933"/>
<comment type="pathway">
    <text evidence="2 7 10">Pyrimidine metabolism; UMP biosynthesis via de novo pathway; UMP from orotate: step 2/2.</text>
</comment>
<keyword evidence="4 7" id="KW-0665">Pyrimidine biosynthesis</keyword>
<feature type="binding site" evidence="7 9">
    <location>
        <position position="14"/>
    </location>
    <ligand>
        <name>substrate</name>
    </ligand>
</feature>
<dbReference type="InterPro" id="IPR013785">
    <property type="entry name" value="Aldolase_TIM"/>
</dbReference>
<feature type="active site" description="For OMPdecase activity" evidence="8">
    <location>
        <position position="65"/>
    </location>
</feature>
<dbReference type="PANTHER" id="PTHR32119">
    <property type="entry name" value="OROTIDINE 5'-PHOSPHATE DECARBOXYLASE"/>
    <property type="match status" value="1"/>
</dbReference>
<evidence type="ECO:0000256" key="8">
    <source>
        <dbReference type="PIRSR" id="PIRSR614732-1"/>
    </source>
</evidence>
<keyword evidence="5 7" id="KW-0456">Lyase</keyword>
<dbReference type="HAMAP" id="MF_01200_B">
    <property type="entry name" value="OMPdecase_type1_B"/>
    <property type="match status" value="1"/>
</dbReference>
<dbReference type="AlphaFoldDB" id="A0A0H5BAX1"/>
<reference evidence="12" key="1">
    <citation type="journal article" date="2015" name="Genome Announc.">
        <title>Complete Genome Sequence of the Bacteriochlorophyll b-Producing Photosynthetic Bacterium Blastochloris viridis.</title>
        <authorList>
            <person name="Tsukatani Y."/>
            <person name="Hirose Y."/>
            <person name="Harada J."/>
            <person name="Misawa N."/>
            <person name="Mori K."/>
            <person name="Inoue K."/>
            <person name="Tamiaki H."/>
        </authorList>
    </citation>
    <scope>NUCLEOTIDE SEQUENCE [LARGE SCALE GENOMIC DNA]</scope>
    <source>
        <strain evidence="12">DSM 133</strain>
    </source>
</reference>
<evidence type="ECO:0000256" key="7">
    <source>
        <dbReference type="HAMAP-Rule" id="MF_01200"/>
    </source>
</evidence>
<proteinExistence type="inferred from homology"/>
<dbReference type="RefSeq" id="WP_055038253.1">
    <property type="nucleotide sequence ID" value="NZ_AP014854.2"/>
</dbReference>
<dbReference type="InterPro" id="IPR001754">
    <property type="entry name" value="OMPdeCOase_dom"/>
</dbReference>
<dbReference type="GO" id="GO:0005829">
    <property type="term" value="C:cytosol"/>
    <property type="evidence" value="ECO:0007669"/>
    <property type="project" value="TreeGrafter"/>
</dbReference>
<dbReference type="InterPro" id="IPR011060">
    <property type="entry name" value="RibuloseP-bd_barrel"/>
</dbReference>
<dbReference type="GO" id="GO:0044205">
    <property type="term" value="P:'de novo' UMP biosynthetic process"/>
    <property type="evidence" value="ECO:0007669"/>
    <property type="project" value="UniProtKB-UniRule"/>
</dbReference>
<dbReference type="Pfam" id="PF00215">
    <property type="entry name" value="OMPdecase"/>
    <property type="match status" value="1"/>
</dbReference>
<feature type="binding site" evidence="7 9">
    <location>
        <position position="208"/>
    </location>
    <ligand>
        <name>substrate</name>
    </ligand>
</feature>
<evidence type="ECO:0000256" key="5">
    <source>
        <dbReference type="ARBA" id="ARBA00023239"/>
    </source>
</evidence>
<accession>A0A0H5BAX1</accession>
<protein>
    <recommendedName>
        <fullName evidence="7">Orotidine 5'-phosphate decarboxylase</fullName>
        <ecNumber evidence="7">4.1.1.23</ecNumber>
    </recommendedName>
    <alternativeName>
        <fullName evidence="7">OMP decarboxylase</fullName>
        <shortName evidence="7">OMPDCase</shortName>
        <shortName evidence="7">OMPdecase</shortName>
    </alternativeName>
</protein>
<reference evidence="14" key="3">
    <citation type="journal article" date="2016" name="Genome Announc.">
        <title>Revised genome sequence of the purple photosynthetic bacterium Blastochloris viridis.</title>
        <authorList>
            <person name="Liu L.N."/>
            <person name="Faulkner M."/>
            <person name="Liu X."/>
            <person name="Huang F."/>
            <person name="Darby A.C."/>
            <person name="Hall N."/>
        </authorList>
    </citation>
    <scope>NUCLEOTIDE SEQUENCE [LARGE SCALE GENOMIC DNA]</scope>
    <source>
        <strain evidence="14">ATCC 19567 / DSM 133 / F</strain>
    </source>
</reference>
<feature type="domain" description="Orotidine 5'-phosphate decarboxylase" evidence="11">
    <location>
        <begin position="8"/>
        <end position="224"/>
    </location>
</feature>
<feature type="binding site" evidence="7 9">
    <location>
        <position position="118"/>
    </location>
    <ligand>
        <name>substrate</name>
    </ligand>
</feature>
<feature type="active site" description="For OMPdecase activity" evidence="8">
    <location>
        <position position="68"/>
    </location>
</feature>
<dbReference type="InterPro" id="IPR018089">
    <property type="entry name" value="OMPdecase_AS"/>
</dbReference>